<organism evidence="5 6">
    <name type="scientific">Neobacillus notoginsengisoli</name>
    <dbReference type="NCBI Taxonomy" id="1578198"/>
    <lineage>
        <taxon>Bacteria</taxon>
        <taxon>Bacillati</taxon>
        <taxon>Bacillota</taxon>
        <taxon>Bacilli</taxon>
        <taxon>Bacillales</taxon>
        <taxon>Bacillaceae</taxon>
        <taxon>Neobacillus</taxon>
    </lineage>
</organism>
<reference evidence="5 6" key="1">
    <citation type="journal article" date="2017" name="Int. J. Syst. Evol. Microbiol.">
        <title>Bacillus notoginsengisoli sp. nov., a novel bacterium isolated from the rhizosphere of Panax notoginseng.</title>
        <authorList>
            <person name="Zhang M.Y."/>
            <person name="Cheng J."/>
            <person name="Cai Y."/>
            <person name="Zhang T.Y."/>
            <person name="Wu Y.Y."/>
            <person name="Manikprabhu D."/>
            <person name="Li W.J."/>
            <person name="Zhang Y.X."/>
        </authorList>
    </citation>
    <scope>NUCLEOTIDE SEQUENCE [LARGE SCALE GENOMIC DNA]</scope>
    <source>
        <strain evidence="5 6">JCM 30743</strain>
    </source>
</reference>
<dbReference type="OrthoDB" id="1806521at2"/>
<dbReference type="RefSeq" id="WP_118920665.1">
    <property type="nucleotide sequence ID" value="NZ_QWEG01000005.1"/>
</dbReference>
<feature type="region of interest" description="Disordered" evidence="3">
    <location>
        <begin position="1"/>
        <end position="21"/>
    </location>
</feature>
<comment type="similarity">
    <text evidence="1 2">Belongs to the small heat shock protein (HSP20) family.</text>
</comment>
<proteinExistence type="inferred from homology"/>
<comment type="caution">
    <text evidence="5">The sequence shown here is derived from an EMBL/GenBank/DDBJ whole genome shotgun (WGS) entry which is preliminary data.</text>
</comment>
<dbReference type="PROSITE" id="PS01031">
    <property type="entry name" value="SHSP"/>
    <property type="match status" value="1"/>
</dbReference>
<evidence type="ECO:0000259" key="4">
    <source>
        <dbReference type="PROSITE" id="PS01031"/>
    </source>
</evidence>
<evidence type="ECO:0000313" key="5">
    <source>
        <dbReference type="EMBL" id="RHW41291.1"/>
    </source>
</evidence>
<sequence>MPEERKKRRKDEESRSLQPEPLQHVMRSVNDLFHFPPVRGFLQTMDEFFNHPFPRVAFQLDFKETEDEYIISAELPGVNKEQIQIGIFSNRVVISVENREELTETDEAAGNFRRRMTKKLDSRSVSFPKPIIEHKAKATCKDGLLIIRLPIDKGKQLRID</sequence>
<protein>
    <submittedName>
        <fullName evidence="5">Hsp20/alpha crystallin family protein</fullName>
    </submittedName>
</protein>
<evidence type="ECO:0000256" key="1">
    <source>
        <dbReference type="PROSITE-ProRule" id="PRU00285"/>
    </source>
</evidence>
<dbReference type="AlphaFoldDB" id="A0A417YVG2"/>
<dbReference type="Gene3D" id="2.60.40.790">
    <property type="match status" value="1"/>
</dbReference>
<dbReference type="PANTHER" id="PTHR11527">
    <property type="entry name" value="HEAT-SHOCK PROTEIN 20 FAMILY MEMBER"/>
    <property type="match status" value="1"/>
</dbReference>
<gene>
    <name evidence="5" type="ORF">D1B31_10190</name>
</gene>
<dbReference type="InterPro" id="IPR002068">
    <property type="entry name" value="A-crystallin/Hsp20_dom"/>
</dbReference>
<dbReference type="SUPFAM" id="SSF49764">
    <property type="entry name" value="HSP20-like chaperones"/>
    <property type="match status" value="1"/>
</dbReference>
<feature type="domain" description="SHSP" evidence="4">
    <location>
        <begin position="47"/>
        <end position="160"/>
    </location>
</feature>
<evidence type="ECO:0000313" key="6">
    <source>
        <dbReference type="Proteomes" id="UP000284416"/>
    </source>
</evidence>
<evidence type="ECO:0000256" key="2">
    <source>
        <dbReference type="RuleBase" id="RU003616"/>
    </source>
</evidence>
<dbReference type="InterPro" id="IPR031107">
    <property type="entry name" value="Small_HSP"/>
</dbReference>
<dbReference type="Proteomes" id="UP000284416">
    <property type="component" value="Unassembled WGS sequence"/>
</dbReference>
<dbReference type="InterPro" id="IPR008978">
    <property type="entry name" value="HSP20-like_chaperone"/>
</dbReference>
<dbReference type="EMBL" id="QWEG01000005">
    <property type="protein sequence ID" value="RHW41291.1"/>
    <property type="molecule type" value="Genomic_DNA"/>
</dbReference>
<dbReference type="Pfam" id="PF00011">
    <property type="entry name" value="HSP20"/>
    <property type="match status" value="1"/>
</dbReference>
<evidence type="ECO:0000256" key="3">
    <source>
        <dbReference type="SAM" id="MobiDB-lite"/>
    </source>
</evidence>
<dbReference type="CDD" id="cd06464">
    <property type="entry name" value="ACD_sHsps-like"/>
    <property type="match status" value="1"/>
</dbReference>
<keyword evidence="6" id="KW-1185">Reference proteome</keyword>
<name>A0A417YVG2_9BACI</name>
<accession>A0A417YVG2</accession>